<accession>A0A0G0P4G8</accession>
<proteinExistence type="predicted"/>
<dbReference type="Proteomes" id="UP000034207">
    <property type="component" value="Unassembled WGS sequence"/>
</dbReference>
<evidence type="ECO:0000313" key="1">
    <source>
        <dbReference type="EMBL" id="KKQ93034.1"/>
    </source>
</evidence>
<comment type="caution">
    <text evidence="1">The sequence shown here is derived from an EMBL/GenBank/DDBJ whole genome shotgun (WGS) entry which is preliminary data.</text>
</comment>
<sequence length="155" mass="17525">MEWTLKSGEFVVDRFNSHLHTGLEGLLKEALGKIESEGRPFMVEEVNFGRVVGETVCVETSDLDQIVFAQRPSRFGISRFVMNRQPAPCSALVVILKRAEEGFYILISAFVGRKPEPEPWDRNATERSVEFWSGHALIWGQEPVIQGSETTVCPW</sequence>
<reference evidence="1 2" key="1">
    <citation type="journal article" date="2015" name="Nature">
        <title>rRNA introns, odd ribosomes, and small enigmatic genomes across a large radiation of phyla.</title>
        <authorList>
            <person name="Brown C.T."/>
            <person name="Hug L.A."/>
            <person name="Thomas B.C."/>
            <person name="Sharon I."/>
            <person name="Castelle C.J."/>
            <person name="Singh A."/>
            <person name="Wilkins M.J."/>
            <person name="Williams K.H."/>
            <person name="Banfield J.F."/>
        </authorList>
    </citation>
    <scope>NUCLEOTIDE SEQUENCE [LARGE SCALE GENOMIC DNA]</scope>
</reference>
<name>A0A0G0P4G8_UNCC2</name>
<protein>
    <submittedName>
        <fullName evidence="1">Uncharacterized protein</fullName>
    </submittedName>
</protein>
<organism evidence="1 2">
    <name type="scientific">candidate division CPR2 bacterium GW2011_GWC2_39_10</name>
    <dbReference type="NCBI Taxonomy" id="1618345"/>
    <lineage>
        <taxon>Bacteria</taxon>
        <taxon>Bacteria division CPR2</taxon>
    </lineage>
</organism>
<dbReference type="STRING" id="1618345.UT18_C0029G0011"/>
<dbReference type="AlphaFoldDB" id="A0A0G0P4G8"/>
<dbReference type="EMBL" id="LBVV01000029">
    <property type="protein sequence ID" value="KKQ93034.1"/>
    <property type="molecule type" value="Genomic_DNA"/>
</dbReference>
<evidence type="ECO:0000313" key="2">
    <source>
        <dbReference type="Proteomes" id="UP000034207"/>
    </source>
</evidence>
<gene>
    <name evidence="1" type="ORF">UT18_C0029G0011</name>
</gene>